<dbReference type="Proteomes" id="UP000251670">
    <property type="component" value="Unassembled WGS sequence"/>
</dbReference>
<evidence type="ECO:0000313" key="1">
    <source>
        <dbReference type="EMBL" id="SDJ16545.1"/>
    </source>
</evidence>
<name>A0A2X2VB65_CHRJE</name>
<reference evidence="2 4" key="2">
    <citation type="submission" date="2018-06" db="EMBL/GenBank/DDBJ databases">
        <authorList>
            <consortium name="Pathogen Informatics"/>
            <person name="Doyle S."/>
        </authorList>
    </citation>
    <scope>NUCLEOTIDE SEQUENCE [LARGE SCALE GENOMIC DNA]</scope>
    <source>
        <strain evidence="2 4">NCTC13492</strain>
    </source>
</reference>
<sequence length="29" mass="3250">MKEENAGGYEGNYSSVLSYLFEFLNSEGD</sequence>
<proteinExistence type="predicted"/>
<evidence type="ECO:0000313" key="3">
    <source>
        <dbReference type="Proteomes" id="UP000199426"/>
    </source>
</evidence>
<dbReference type="Proteomes" id="UP000199426">
    <property type="component" value="Unassembled WGS sequence"/>
</dbReference>
<evidence type="ECO:0000313" key="4">
    <source>
        <dbReference type="Proteomes" id="UP000251670"/>
    </source>
</evidence>
<organism evidence="2 4">
    <name type="scientific">Chryseobacterium jejuense</name>
    <dbReference type="NCBI Taxonomy" id="445960"/>
    <lineage>
        <taxon>Bacteria</taxon>
        <taxon>Pseudomonadati</taxon>
        <taxon>Bacteroidota</taxon>
        <taxon>Flavobacteriia</taxon>
        <taxon>Flavobacteriales</taxon>
        <taxon>Weeksellaceae</taxon>
        <taxon>Chryseobacterium group</taxon>
        <taxon>Chryseobacterium</taxon>
    </lineage>
</organism>
<dbReference type="EMBL" id="FNEG01000004">
    <property type="protein sequence ID" value="SDJ16545.1"/>
    <property type="molecule type" value="Genomic_DNA"/>
</dbReference>
<dbReference type="EMBL" id="UAWB01000002">
    <property type="protein sequence ID" value="SQB28102.1"/>
    <property type="molecule type" value="Genomic_DNA"/>
</dbReference>
<protein>
    <submittedName>
        <fullName evidence="2">Uncharacterized protein</fullName>
    </submittedName>
</protein>
<keyword evidence="3" id="KW-1185">Reference proteome</keyword>
<reference evidence="1 3" key="1">
    <citation type="submission" date="2016-10" db="EMBL/GenBank/DDBJ databases">
        <authorList>
            <person name="Varghese N."/>
            <person name="Submissions S."/>
        </authorList>
    </citation>
    <scope>NUCLEOTIDE SEQUENCE [LARGE SCALE GENOMIC DNA]</scope>
    <source>
        <strain evidence="1 3">DSM 19299</strain>
    </source>
</reference>
<accession>A0A2X2VB65</accession>
<dbReference type="AlphaFoldDB" id="A0A2X2VB65"/>
<evidence type="ECO:0000313" key="2">
    <source>
        <dbReference type="EMBL" id="SQB28102.1"/>
    </source>
</evidence>
<gene>
    <name evidence="2" type="ORF">NCTC13492_01685</name>
    <name evidence="1" type="ORF">SAMN05421542_2869</name>
</gene>